<protein>
    <recommendedName>
        <fullName evidence="5">Putative metal-dependent hydrolase Desaci_2603</fullName>
        <ecNumber evidence="5">3.-.-.-</ecNumber>
    </recommendedName>
</protein>
<organism evidence="7 8">
    <name type="scientific">Desulfosporosinus acidiphilus (strain DSM 22704 / JCM 16185 / SJ4)</name>
    <dbReference type="NCBI Taxonomy" id="646529"/>
    <lineage>
        <taxon>Bacteria</taxon>
        <taxon>Bacillati</taxon>
        <taxon>Bacillota</taxon>
        <taxon>Clostridia</taxon>
        <taxon>Eubacteriales</taxon>
        <taxon>Desulfitobacteriaceae</taxon>
        <taxon>Desulfosporosinus</taxon>
    </lineage>
</organism>
<dbReference type="Pfam" id="PF12867">
    <property type="entry name" value="DinB_2"/>
    <property type="match status" value="1"/>
</dbReference>
<feature type="binding site" evidence="5">
    <location>
        <position position="65"/>
    </location>
    <ligand>
        <name>Zn(2+)</name>
        <dbReference type="ChEBI" id="CHEBI:29105"/>
    </ligand>
</feature>
<keyword evidence="8" id="KW-1185">Reference proteome</keyword>
<comment type="subcellular location">
    <subcellularLocation>
        <location evidence="5">Cytoplasm</location>
    </subcellularLocation>
</comment>
<reference evidence="7 8" key="1">
    <citation type="journal article" date="2012" name="J. Bacteriol.">
        <title>Complete genome sequences of Desulfosporosinus orientis DSM765T, Desulfosporosinus youngiae DSM17734T, Desulfosporosinus meridiei DSM13257T, and Desulfosporosinus acidiphilus DSM22704T.</title>
        <authorList>
            <person name="Pester M."/>
            <person name="Brambilla E."/>
            <person name="Alazard D."/>
            <person name="Rattei T."/>
            <person name="Weinmaier T."/>
            <person name="Han J."/>
            <person name="Lucas S."/>
            <person name="Lapidus A."/>
            <person name="Cheng J.F."/>
            <person name="Goodwin L."/>
            <person name="Pitluck S."/>
            <person name="Peters L."/>
            <person name="Ovchinnikova G."/>
            <person name="Teshima H."/>
            <person name="Detter J.C."/>
            <person name="Han C.S."/>
            <person name="Tapia R."/>
            <person name="Land M.L."/>
            <person name="Hauser L."/>
            <person name="Kyrpides N.C."/>
            <person name="Ivanova N.N."/>
            <person name="Pagani I."/>
            <person name="Huntmann M."/>
            <person name="Wei C.L."/>
            <person name="Davenport K.W."/>
            <person name="Daligault H."/>
            <person name="Chain P.S."/>
            <person name="Chen A."/>
            <person name="Mavromatis K."/>
            <person name="Markowitz V."/>
            <person name="Szeto E."/>
            <person name="Mikhailova N."/>
            <person name="Pati A."/>
            <person name="Wagner M."/>
            <person name="Woyke T."/>
            <person name="Ollivier B."/>
            <person name="Klenk H.P."/>
            <person name="Spring S."/>
            <person name="Loy A."/>
        </authorList>
    </citation>
    <scope>NUCLEOTIDE SEQUENCE [LARGE SCALE GENOMIC DNA]</scope>
    <source>
        <strain evidence="8">DSM 22704 / JCM 16185 / SJ4</strain>
    </source>
</reference>
<evidence type="ECO:0000256" key="5">
    <source>
        <dbReference type="HAMAP-Rule" id="MF_01256"/>
    </source>
</evidence>
<dbReference type="HAMAP" id="MF_01256">
    <property type="entry name" value="YfiT_hydrol"/>
    <property type="match status" value="1"/>
</dbReference>
<dbReference type="EC" id="3.-.-.-" evidence="5"/>
<dbReference type="InterPro" id="IPR024775">
    <property type="entry name" value="DinB-like"/>
</dbReference>
<keyword evidence="2 5" id="KW-0479">Metal-binding</keyword>
<dbReference type="eggNOG" id="COG2318">
    <property type="taxonomic scope" value="Bacteria"/>
</dbReference>
<name>I4D6W2_DESAJ</name>
<evidence type="ECO:0000256" key="1">
    <source>
        <dbReference type="ARBA" id="ARBA00022490"/>
    </source>
</evidence>
<dbReference type="NCBIfam" id="NF009807">
    <property type="entry name" value="PRK13291.1"/>
    <property type="match status" value="1"/>
</dbReference>
<comment type="cofactor">
    <cofactor evidence="5">
        <name>Zn(2+)</name>
        <dbReference type="ChEBI" id="CHEBI:29105"/>
    </cofactor>
    <text evidence="5">Binds 1 zinc ion per subunit.</text>
</comment>
<dbReference type="InterPro" id="IPR023774">
    <property type="entry name" value="Put_metal_dep_hydrolase_YfiT"/>
</dbReference>
<dbReference type="KEGG" id="dai:Desaci_2603"/>
<evidence type="ECO:0000259" key="6">
    <source>
        <dbReference type="Pfam" id="PF12867"/>
    </source>
</evidence>
<dbReference type="SUPFAM" id="SSF109854">
    <property type="entry name" value="DinB/YfiT-like putative metalloenzymes"/>
    <property type="match status" value="1"/>
</dbReference>
<comment type="function">
    <text evidence="5">Possible metal-dependent hydrolase.</text>
</comment>
<dbReference type="Gene3D" id="1.20.120.450">
    <property type="entry name" value="dinb family like domain"/>
    <property type="match status" value="1"/>
</dbReference>
<dbReference type="RefSeq" id="WP_014827533.1">
    <property type="nucleotide sequence ID" value="NC_018068.1"/>
</dbReference>
<comment type="similarity">
    <text evidence="5">Belongs to the metal hydrolase YfiT family.</text>
</comment>
<dbReference type="GO" id="GO:0016787">
    <property type="term" value="F:hydrolase activity"/>
    <property type="evidence" value="ECO:0007669"/>
    <property type="project" value="UniProtKB-UniRule"/>
</dbReference>
<dbReference type="GO" id="GO:0005737">
    <property type="term" value="C:cytoplasm"/>
    <property type="evidence" value="ECO:0007669"/>
    <property type="project" value="UniProtKB-SubCell"/>
</dbReference>
<evidence type="ECO:0000313" key="7">
    <source>
        <dbReference type="EMBL" id="AFM41536.1"/>
    </source>
</evidence>
<dbReference type="EMBL" id="CP003639">
    <property type="protein sequence ID" value="AFM41536.1"/>
    <property type="molecule type" value="Genomic_DNA"/>
</dbReference>
<evidence type="ECO:0000256" key="2">
    <source>
        <dbReference type="ARBA" id="ARBA00022723"/>
    </source>
</evidence>
<feature type="binding site" evidence="5">
    <location>
        <position position="157"/>
    </location>
    <ligand>
        <name>Zn(2+)</name>
        <dbReference type="ChEBI" id="CHEBI:29105"/>
    </ligand>
</feature>
<feature type="binding site" evidence="5">
    <location>
        <position position="161"/>
    </location>
    <ligand>
        <name>Zn(2+)</name>
        <dbReference type="ChEBI" id="CHEBI:29105"/>
    </ligand>
</feature>
<dbReference type="InterPro" id="IPR034660">
    <property type="entry name" value="DinB/YfiT-like"/>
</dbReference>
<keyword evidence="1 5" id="KW-0963">Cytoplasm</keyword>
<dbReference type="AlphaFoldDB" id="I4D6W2"/>
<evidence type="ECO:0000256" key="3">
    <source>
        <dbReference type="ARBA" id="ARBA00022801"/>
    </source>
</evidence>
<dbReference type="STRING" id="646529.Desaci_2603"/>
<gene>
    <name evidence="7" type="ordered locus">Desaci_2603</name>
</gene>
<dbReference type="Proteomes" id="UP000002892">
    <property type="component" value="Chromosome"/>
</dbReference>
<sequence length="171" mass="19601">MDKLRYPIGQFNMSEDVSLDQVENLIAQIEVLPRLLADSVKDLSKEQLNSSYRPGGWTIRQVVHHIADSHMNGYIRFKLALTENNPTIMPYNEALWAELEDARTLPVEVSLKLIETLHERWAFLMRSLSGTELNCQFRHPEAGDVSLRKGIGLYAWHGNHHLAHITNYIGL</sequence>
<comment type="subunit">
    <text evidence="5">Homodimer.</text>
</comment>
<accession>I4D6W2</accession>
<dbReference type="OrthoDB" id="9796039at2"/>
<evidence type="ECO:0000256" key="4">
    <source>
        <dbReference type="ARBA" id="ARBA00022833"/>
    </source>
</evidence>
<evidence type="ECO:0000313" key="8">
    <source>
        <dbReference type="Proteomes" id="UP000002892"/>
    </source>
</evidence>
<dbReference type="GO" id="GO:0008270">
    <property type="term" value="F:zinc ion binding"/>
    <property type="evidence" value="ECO:0007669"/>
    <property type="project" value="UniProtKB-UniRule"/>
</dbReference>
<keyword evidence="4 5" id="KW-0862">Zinc</keyword>
<keyword evidence="3 5" id="KW-0378">Hydrolase</keyword>
<proteinExistence type="inferred from homology"/>
<dbReference type="HOGENOM" id="CLU_105789_1_0_9"/>
<feature type="domain" description="DinB-like" evidence="6">
    <location>
        <begin position="29"/>
        <end position="165"/>
    </location>
</feature>